<dbReference type="Pfam" id="PF04664">
    <property type="entry name" value="OGFr_N"/>
    <property type="match status" value="1"/>
</dbReference>
<dbReference type="AlphaFoldDB" id="A0A6C0JMA8"/>
<dbReference type="InterPro" id="IPR006757">
    <property type="entry name" value="OGF_rcpt"/>
</dbReference>
<dbReference type="EMBL" id="MN740668">
    <property type="protein sequence ID" value="QHU06822.1"/>
    <property type="molecule type" value="Genomic_DNA"/>
</dbReference>
<feature type="region of interest" description="Disordered" evidence="1">
    <location>
        <begin position="242"/>
        <end position="268"/>
    </location>
</feature>
<dbReference type="InterPro" id="IPR028889">
    <property type="entry name" value="USP"/>
</dbReference>
<sequence>MNNLIKFYNNLYPANNKKNYFFADIVKKWDDYKLEVKHDFVQWLFPDETGGVNSNAPQLTKNDIKQFRTDAVLRSNVVEATLRMLLFYGFVIDGTGVKQIKPLNRRDRGRTIGLFSVHNYKRLTRIMDFLVQIDMEYLSALFFLSLCQAIKSNDMLLKKVLTNKSLKRWMSTQNYLISNIHTYDVGKLSKTVVIPSDSEDDEGSWAINFAGISSSDEWEDIGGEEEEDEGWEDIPSDLLYHSEEEKEEESSSSSSSPSPSPKRGPRCPVTGLDYTGNSCYMDSALLSMFAIPNKTITDHILNKDLTTLKTIDRRLWSNCHDNIDNDIKRRQVIQKALVDITESMRGPRKVKKCSNLRSLIKRCPGSQPFHERDTQDSGEFLSYLFNLFQVDVATTRRRTYGSNDLIGKPKWTLVREQKDQHASPIIDVTSGTLRELPKDYNITKFVKQKQDAIFDAVDLWTPDKVNAPLVTYTRRKEVTRMQESPIVIFNLVRSYGEVSFGKPRTKKEKEAGRGEFKGIKQKNTWVRVNAPESMTLKGKKLELSAIVVHTGGAHYVANFKCNGEWFWYDDNPGGDGHEIEYTGSYENMLKTTPKPLTHGTIFFYT</sequence>
<accession>A0A6C0JMA8</accession>
<dbReference type="GO" id="GO:0016020">
    <property type="term" value="C:membrane"/>
    <property type="evidence" value="ECO:0007669"/>
    <property type="project" value="InterPro"/>
</dbReference>
<dbReference type="GO" id="GO:0140625">
    <property type="term" value="F:opioid growth factor receptor activity"/>
    <property type="evidence" value="ECO:0007669"/>
    <property type="project" value="InterPro"/>
</dbReference>
<feature type="domain" description="USP" evidence="2">
    <location>
        <begin position="270"/>
        <end position="605"/>
    </location>
</feature>
<evidence type="ECO:0000313" key="3">
    <source>
        <dbReference type="EMBL" id="QHU06822.1"/>
    </source>
</evidence>
<dbReference type="PROSITE" id="PS50235">
    <property type="entry name" value="USP_3"/>
    <property type="match status" value="1"/>
</dbReference>
<dbReference type="GO" id="GO:0016579">
    <property type="term" value="P:protein deubiquitination"/>
    <property type="evidence" value="ECO:0007669"/>
    <property type="project" value="InterPro"/>
</dbReference>
<dbReference type="InterPro" id="IPR039574">
    <property type="entry name" value="OGFr"/>
</dbReference>
<dbReference type="PANTHER" id="PTHR14015:SF2">
    <property type="entry name" value="OPIOID GROWTH FACTOR RECEPTOR (OGFR) CONSERVED DOMAIN-CONTAINING PROTEIN"/>
    <property type="match status" value="1"/>
</dbReference>
<dbReference type="GO" id="GO:0004843">
    <property type="term" value="F:cysteine-type deubiquitinase activity"/>
    <property type="evidence" value="ECO:0007669"/>
    <property type="project" value="InterPro"/>
</dbReference>
<organism evidence="3">
    <name type="scientific">viral metagenome</name>
    <dbReference type="NCBI Taxonomy" id="1070528"/>
    <lineage>
        <taxon>unclassified sequences</taxon>
        <taxon>metagenomes</taxon>
        <taxon>organismal metagenomes</taxon>
    </lineage>
</organism>
<dbReference type="SUPFAM" id="SSF54001">
    <property type="entry name" value="Cysteine proteinases"/>
    <property type="match status" value="1"/>
</dbReference>
<proteinExistence type="predicted"/>
<dbReference type="Pfam" id="PF00443">
    <property type="entry name" value="UCH"/>
    <property type="match status" value="1"/>
</dbReference>
<name>A0A6C0JMA8_9ZZZZ</name>
<dbReference type="PANTHER" id="PTHR14015">
    <property type="entry name" value="OPIOID GROWTH FACTOR RECEPTOR OGFR ZETA-TYPE OPIOID RECEPTOR"/>
    <property type="match status" value="1"/>
</dbReference>
<dbReference type="InterPro" id="IPR038765">
    <property type="entry name" value="Papain-like_cys_pep_sf"/>
</dbReference>
<evidence type="ECO:0000259" key="2">
    <source>
        <dbReference type="PROSITE" id="PS50235"/>
    </source>
</evidence>
<evidence type="ECO:0000256" key="1">
    <source>
        <dbReference type="SAM" id="MobiDB-lite"/>
    </source>
</evidence>
<dbReference type="Gene3D" id="3.90.70.10">
    <property type="entry name" value="Cysteine proteinases"/>
    <property type="match status" value="1"/>
</dbReference>
<protein>
    <recommendedName>
        <fullName evidence="2">USP domain-containing protein</fullName>
    </recommendedName>
</protein>
<dbReference type="InterPro" id="IPR001394">
    <property type="entry name" value="Peptidase_C19_UCH"/>
</dbReference>
<reference evidence="3" key="1">
    <citation type="journal article" date="2020" name="Nature">
        <title>Giant virus diversity and host interactions through global metagenomics.</title>
        <authorList>
            <person name="Schulz F."/>
            <person name="Roux S."/>
            <person name="Paez-Espino D."/>
            <person name="Jungbluth S."/>
            <person name="Walsh D.A."/>
            <person name="Denef V.J."/>
            <person name="McMahon K.D."/>
            <person name="Konstantinidis K.T."/>
            <person name="Eloe-Fadrosh E.A."/>
            <person name="Kyrpides N.C."/>
            <person name="Woyke T."/>
        </authorList>
    </citation>
    <scope>NUCLEOTIDE SEQUENCE</scope>
    <source>
        <strain evidence="3">GVMAG-S-1038524-41</strain>
    </source>
</reference>